<dbReference type="GO" id="GO:0005164">
    <property type="term" value="F:tumor necrosis factor receptor binding"/>
    <property type="evidence" value="ECO:0007669"/>
    <property type="project" value="InterPro"/>
</dbReference>
<accession>A0A7L4EE52</accession>
<sequence>MRWNWKLQHCNGMVQVLGQHLLIQQSGSYFIYAQLYRYRTHKAPFMLMIYKDSKTLLNHAVGHDNGTIYFARPFFLHKGEKLYCMKNDKEDYIELRNQTYWGLIKM</sequence>
<dbReference type="InterPro" id="IPR008983">
    <property type="entry name" value="Tumour_necrosis_fac-like_dom"/>
</dbReference>
<proteinExistence type="inferred from homology"/>
<dbReference type="EMBL" id="VZZX01005100">
    <property type="protein sequence ID" value="NXW72768.1"/>
    <property type="molecule type" value="Genomic_DNA"/>
</dbReference>
<dbReference type="Proteomes" id="UP000585317">
    <property type="component" value="Unassembled WGS sequence"/>
</dbReference>
<feature type="domain" description="THD" evidence="2">
    <location>
        <begin position="1"/>
        <end position="106"/>
    </location>
</feature>
<dbReference type="InterPro" id="IPR006052">
    <property type="entry name" value="TNF_dom"/>
</dbReference>
<name>A0A7L4EE52_HIRRU</name>
<evidence type="ECO:0000313" key="3">
    <source>
        <dbReference type="EMBL" id="NXW72768.1"/>
    </source>
</evidence>
<dbReference type="Pfam" id="PF00229">
    <property type="entry name" value="TNF"/>
    <property type="match status" value="1"/>
</dbReference>
<dbReference type="PROSITE" id="PS50049">
    <property type="entry name" value="THD_2"/>
    <property type="match status" value="1"/>
</dbReference>
<protein>
    <submittedName>
        <fullName evidence="3">TNF18 factor</fullName>
    </submittedName>
</protein>
<dbReference type="Gene3D" id="2.60.120.40">
    <property type="match status" value="1"/>
</dbReference>
<dbReference type="GO" id="GO:0006955">
    <property type="term" value="P:immune response"/>
    <property type="evidence" value="ECO:0007669"/>
    <property type="project" value="InterPro"/>
</dbReference>
<evidence type="ECO:0000313" key="4">
    <source>
        <dbReference type="Proteomes" id="UP000585317"/>
    </source>
</evidence>
<reference evidence="3 4" key="1">
    <citation type="submission" date="2019-09" db="EMBL/GenBank/DDBJ databases">
        <title>Bird 10,000 Genomes (B10K) Project - Family phase.</title>
        <authorList>
            <person name="Zhang G."/>
        </authorList>
    </citation>
    <scope>NUCLEOTIDE SEQUENCE [LARGE SCALE GENOMIC DNA]</scope>
    <source>
        <strain evidence="3">B10K-DU-001-67</strain>
        <tissue evidence="3">Muscle</tissue>
    </source>
</reference>
<dbReference type="AlphaFoldDB" id="A0A7L4EE52"/>
<evidence type="ECO:0000256" key="1">
    <source>
        <dbReference type="ARBA" id="ARBA00008670"/>
    </source>
</evidence>
<dbReference type="GO" id="GO:0016020">
    <property type="term" value="C:membrane"/>
    <property type="evidence" value="ECO:0007669"/>
    <property type="project" value="InterPro"/>
</dbReference>
<feature type="non-terminal residue" evidence="3">
    <location>
        <position position="106"/>
    </location>
</feature>
<comment type="similarity">
    <text evidence="1">Belongs to the tumor necrosis factor family.</text>
</comment>
<comment type="caution">
    <text evidence="3">The sequence shown here is derived from an EMBL/GenBank/DDBJ whole genome shotgun (WGS) entry which is preliminary data.</text>
</comment>
<gene>
    <name evidence="3" type="primary">Tnfsf18</name>
    <name evidence="3" type="ORF">HIRRUS_R15277</name>
</gene>
<evidence type="ECO:0000259" key="2">
    <source>
        <dbReference type="PROSITE" id="PS50049"/>
    </source>
</evidence>
<organism evidence="3 4">
    <name type="scientific">Hirundo rustica</name>
    <name type="common">Barn swallow</name>
    <dbReference type="NCBI Taxonomy" id="43150"/>
    <lineage>
        <taxon>Eukaryota</taxon>
        <taxon>Metazoa</taxon>
        <taxon>Chordata</taxon>
        <taxon>Craniata</taxon>
        <taxon>Vertebrata</taxon>
        <taxon>Euteleostomi</taxon>
        <taxon>Archelosauria</taxon>
        <taxon>Archosauria</taxon>
        <taxon>Dinosauria</taxon>
        <taxon>Saurischia</taxon>
        <taxon>Theropoda</taxon>
        <taxon>Coelurosauria</taxon>
        <taxon>Aves</taxon>
        <taxon>Neognathae</taxon>
        <taxon>Neoaves</taxon>
        <taxon>Telluraves</taxon>
        <taxon>Australaves</taxon>
        <taxon>Passeriformes</taxon>
        <taxon>Sylvioidea</taxon>
        <taxon>Hirundinidae</taxon>
        <taxon>Hirundo</taxon>
    </lineage>
</organism>
<feature type="non-terminal residue" evidence="3">
    <location>
        <position position="1"/>
    </location>
</feature>
<dbReference type="SUPFAM" id="SSF49842">
    <property type="entry name" value="TNF-like"/>
    <property type="match status" value="1"/>
</dbReference>